<dbReference type="PANTHER" id="PTHR46796">
    <property type="entry name" value="HTH-TYPE TRANSCRIPTIONAL ACTIVATOR RHAS-RELATED"/>
    <property type="match status" value="1"/>
</dbReference>
<reference key="1">
    <citation type="submission" date="2010-11" db="EMBL/GenBank/DDBJ databases">
        <title>The complete genome of Bacteroides helcogenes P 36-108.</title>
        <authorList>
            <consortium name="US DOE Joint Genome Institute (JGI-PGF)"/>
            <person name="Lucas S."/>
            <person name="Copeland A."/>
            <person name="Lapidus A."/>
            <person name="Bruce D."/>
            <person name="Goodwin L."/>
            <person name="Pitluck S."/>
            <person name="Kyrpides N."/>
            <person name="Mavromatis K."/>
            <person name="Ivanova N."/>
            <person name="Zeytun A."/>
            <person name="Brettin T."/>
            <person name="Detter J.C."/>
            <person name="Tapia R."/>
            <person name="Han C."/>
            <person name="Land M."/>
            <person name="Hauser L."/>
            <person name="Markowitz V."/>
            <person name="Cheng J.-F."/>
            <person name="Hugenholtz P."/>
            <person name="Woyke T."/>
            <person name="Wu D."/>
            <person name="Gronow S."/>
            <person name="Wellnitz S."/>
            <person name="Brambilla E."/>
            <person name="Klenk H.-P."/>
            <person name="Eisen J.A."/>
        </authorList>
    </citation>
    <scope>NUCLEOTIDE SEQUENCE</scope>
    <source>
        <strain>P 36-108</strain>
    </source>
</reference>
<keyword evidence="2" id="KW-0238">DNA-binding</keyword>
<name>E6SR92_BACT6</name>
<evidence type="ECO:0000256" key="2">
    <source>
        <dbReference type="ARBA" id="ARBA00023125"/>
    </source>
</evidence>
<dbReference type="PATRIC" id="fig|693979.3.peg.1092"/>
<dbReference type="SMART" id="SM00342">
    <property type="entry name" value="HTH_ARAC"/>
    <property type="match status" value="1"/>
</dbReference>
<evidence type="ECO:0000259" key="4">
    <source>
        <dbReference type="PROSITE" id="PS01124"/>
    </source>
</evidence>
<dbReference type="STRING" id="693979.Bache_1025"/>
<feature type="domain" description="HTH araC/xylS-type" evidence="4">
    <location>
        <begin position="175"/>
        <end position="270"/>
    </location>
</feature>
<dbReference type="KEGG" id="bhl:Bache_1025"/>
<evidence type="ECO:0000313" key="5">
    <source>
        <dbReference type="EMBL" id="ADV43036.1"/>
    </source>
</evidence>
<evidence type="ECO:0000313" key="6">
    <source>
        <dbReference type="Proteomes" id="UP000008630"/>
    </source>
</evidence>
<dbReference type="GO" id="GO:0003700">
    <property type="term" value="F:DNA-binding transcription factor activity"/>
    <property type="evidence" value="ECO:0007669"/>
    <property type="project" value="InterPro"/>
</dbReference>
<gene>
    <name evidence="5" type="ordered locus">Bache_1025</name>
</gene>
<organism evidence="5 6">
    <name type="scientific">Bacteroides helcogenes (strain ATCC 35417 / DSM 20613 / JCM 6297 / CCUG 15421 / P 36-108)</name>
    <dbReference type="NCBI Taxonomy" id="693979"/>
    <lineage>
        <taxon>Bacteria</taxon>
        <taxon>Pseudomonadati</taxon>
        <taxon>Bacteroidota</taxon>
        <taxon>Bacteroidia</taxon>
        <taxon>Bacteroidales</taxon>
        <taxon>Bacteroidaceae</taxon>
        <taxon>Bacteroides</taxon>
    </lineage>
</organism>
<dbReference type="Pfam" id="PF22200">
    <property type="entry name" value="ExsA_N"/>
    <property type="match status" value="1"/>
</dbReference>
<reference evidence="5 6" key="2">
    <citation type="journal article" date="2011" name="Stand. Genomic Sci.">
        <title>Complete genome sequence of Bacteroides helcogenes type strain (P 36-108).</title>
        <authorList>
            <person name="Pati A."/>
            <person name="Gronow S."/>
            <person name="Zeytun A."/>
            <person name="Lapidus A."/>
            <person name="Nolan M."/>
            <person name="Hammon N."/>
            <person name="Deshpande S."/>
            <person name="Cheng J.F."/>
            <person name="Tapia R."/>
            <person name="Han C."/>
            <person name="Goodwin L."/>
            <person name="Pitluck S."/>
            <person name="Liolios K."/>
            <person name="Pagani I."/>
            <person name="Ivanova N."/>
            <person name="Mavromatis K."/>
            <person name="Chen A."/>
            <person name="Palaniappan K."/>
            <person name="Land M."/>
            <person name="Hauser L."/>
            <person name="Chang Y.J."/>
            <person name="Jeffries C.D."/>
            <person name="Detter J.C."/>
            <person name="Brambilla E."/>
            <person name="Rohde M."/>
            <person name="Goker M."/>
            <person name="Woyke T."/>
            <person name="Bristow J."/>
            <person name="Eisen J.A."/>
            <person name="Markowitz V."/>
            <person name="Hugenholtz P."/>
            <person name="Kyrpides N.C."/>
            <person name="Klenk H.P."/>
            <person name="Lucas S."/>
        </authorList>
    </citation>
    <scope>NUCLEOTIDE SEQUENCE [LARGE SCALE GENOMIC DNA]</scope>
    <source>
        <strain evidence="6">ATCC 35417 / DSM 20613 / JCM 6297 / CCUG 15421 / P 36-108</strain>
    </source>
</reference>
<dbReference type="Gene3D" id="1.10.10.60">
    <property type="entry name" value="Homeodomain-like"/>
    <property type="match status" value="1"/>
</dbReference>
<sequence length="270" mass="31376">MDETHNNYIDTFFRCFTTTDKVCEEMITDHMLAYIMSGEMILQSKDRRVVLHKGDAVFLRRNHLVRKTKQPTKNGEPFKGLFLHLNTPFLRKIASQIVLPDAKADKGMLNALHIPLPAHPFLTGLFQSLDKYFSTGQCPSKELVEMKLHETILILLQLNPKLGSILFDFIEPWKPDLEEFMDKNFTCDLTIEELAHYTGRSLSTFKRDFQEIFNDTPNRWVVKRRLEEAYLLLKQEKSTPSDIYLRVGFKNLSHFSTAFKKQFGVSPSVI</sequence>
<dbReference type="OrthoDB" id="4480133at2"/>
<dbReference type="SUPFAM" id="SSF51215">
    <property type="entry name" value="Regulatory protein AraC"/>
    <property type="match status" value="1"/>
</dbReference>
<accession>E6SR92</accession>
<dbReference type="PROSITE" id="PS01124">
    <property type="entry name" value="HTH_ARAC_FAMILY_2"/>
    <property type="match status" value="1"/>
</dbReference>
<dbReference type="InterPro" id="IPR018060">
    <property type="entry name" value="HTH_AraC"/>
</dbReference>
<dbReference type="RefSeq" id="WP_013546649.1">
    <property type="nucleotide sequence ID" value="NC_014933.1"/>
</dbReference>
<dbReference type="InterPro" id="IPR009057">
    <property type="entry name" value="Homeodomain-like_sf"/>
</dbReference>
<keyword evidence="6" id="KW-1185">Reference proteome</keyword>
<dbReference type="AlphaFoldDB" id="E6SR92"/>
<dbReference type="Proteomes" id="UP000008630">
    <property type="component" value="Chromosome"/>
</dbReference>
<dbReference type="eggNOG" id="COG2207">
    <property type="taxonomic scope" value="Bacteria"/>
</dbReference>
<keyword evidence="1" id="KW-0805">Transcription regulation</keyword>
<protein>
    <submittedName>
        <fullName evidence="5">Helix-turn-helix, AraC domain protein</fullName>
    </submittedName>
</protein>
<dbReference type="Pfam" id="PF12833">
    <property type="entry name" value="HTH_18"/>
    <property type="match status" value="1"/>
</dbReference>
<dbReference type="InterPro" id="IPR054015">
    <property type="entry name" value="ExsA-like_N"/>
</dbReference>
<dbReference type="PANTHER" id="PTHR46796:SF7">
    <property type="entry name" value="ARAC FAMILY TRANSCRIPTIONAL REGULATOR"/>
    <property type="match status" value="1"/>
</dbReference>
<evidence type="ECO:0000256" key="1">
    <source>
        <dbReference type="ARBA" id="ARBA00023015"/>
    </source>
</evidence>
<dbReference type="EMBL" id="CP002352">
    <property type="protein sequence ID" value="ADV43036.1"/>
    <property type="molecule type" value="Genomic_DNA"/>
</dbReference>
<proteinExistence type="predicted"/>
<dbReference type="GO" id="GO:0043565">
    <property type="term" value="F:sequence-specific DNA binding"/>
    <property type="evidence" value="ECO:0007669"/>
    <property type="project" value="InterPro"/>
</dbReference>
<dbReference type="HOGENOM" id="CLU_073843_0_0_10"/>
<evidence type="ECO:0000256" key="3">
    <source>
        <dbReference type="ARBA" id="ARBA00023163"/>
    </source>
</evidence>
<dbReference type="InterPro" id="IPR050204">
    <property type="entry name" value="AraC_XylS_family_regulators"/>
</dbReference>
<dbReference type="InterPro" id="IPR037923">
    <property type="entry name" value="HTH-like"/>
</dbReference>
<dbReference type="SUPFAM" id="SSF46689">
    <property type="entry name" value="Homeodomain-like"/>
    <property type="match status" value="2"/>
</dbReference>
<keyword evidence="3" id="KW-0804">Transcription</keyword>